<accession>A0A8S5RK78</accession>
<organism evidence="1">
    <name type="scientific">virus sp. ctBM815</name>
    <dbReference type="NCBI Taxonomy" id="2825806"/>
    <lineage>
        <taxon>Viruses</taxon>
    </lineage>
</organism>
<dbReference type="EMBL" id="BK059109">
    <property type="protein sequence ID" value="DAE31767.1"/>
    <property type="molecule type" value="Genomic_DNA"/>
</dbReference>
<name>A0A8S5RK78_9VIRU</name>
<reference evidence="1" key="1">
    <citation type="journal article" date="2021" name="Proc. Natl. Acad. Sci. U.S.A.">
        <title>A Catalog of Tens of Thousands of Viruses from Human Metagenomes Reveals Hidden Associations with Chronic Diseases.</title>
        <authorList>
            <person name="Tisza M.J."/>
            <person name="Buck C.B."/>
        </authorList>
    </citation>
    <scope>NUCLEOTIDE SEQUENCE</scope>
    <source>
        <strain evidence="1">CtBM815</strain>
    </source>
</reference>
<sequence>MYTNGRWVAGDLSATIKQNTDVTNYIDNRIN</sequence>
<protein>
    <submittedName>
        <fullName evidence="1">Uncharacterized protein</fullName>
    </submittedName>
</protein>
<evidence type="ECO:0000313" key="1">
    <source>
        <dbReference type="EMBL" id="DAE31767.1"/>
    </source>
</evidence>
<proteinExistence type="predicted"/>